<feature type="region of interest" description="Disordered" evidence="1">
    <location>
        <begin position="35"/>
        <end position="62"/>
    </location>
</feature>
<dbReference type="Pfam" id="PF07901">
    <property type="entry name" value="DUF1672"/>
    <property type="match status" value="1"/>
</dbReference>
<comment type="caution">
    <text evidence="2">The sequence shown here is derived from an EMBL/GenBank/DDBJ whole genome shotgun (WGS) entry which is preliminary data.</text>
</comment>
<keyword evidence="3" id="KW-1185">Reference proteome</keyword>
<evidence type="ECO:0000313" key="3">
    <source>
        <dbReference type="Proteomes" id="UP001596483"/>
    </source>
</evidence>
<feature type="compositionally biased region" description="Polar residues" evidence="1">
    <location>
        <begin position="49"/>
        <end position="60"/>
    </location>
</feature>
<gene>
    <name evidence="2" type="ORF">ACFQQH_03090</name>
</gene>
<dbReference type="EMBL" id="JBHTCT010000005">
    <property type="protein sequence ID" value="MFC7364149.1"/>
    <property type="molecule type" value="Genomic_DNA"/>
</dbReference>
<accession>A0ABW2NCM2</accession>
<organism evidence="2 3">
    <name type="scientific">Bhargavaea changchunensis</name>
    <dbReference type="NCBI Taxonomy" id="2134037"/>
    <lineage>
        <taxon>Bacteria</taxon>
        <taxon>Bacillati</taxon>
        <taxon>Bacillota</taxon>
        <taxon>Bacilli</taxon>
        <taxon>Bacillales</taxon>
        <taxon>Caryophanaceae</taxon>
        <taxon>Bhargavaea</taxon>
    </lineage>
</organism>
<proteinExistence type="predicted"/>
<evidence type="ECO:0000313" key="2">
    <source>
        <dbReference type="EMBL" id="MFC7364149.1"/>
    </source>
</evidence>
<dbReference type="InterPro" id="IPR012873">
    <property type="entry name" value="DUF1672"/>
</dbReference>
<dbReference type="Proteomes" id="UP001596483">
    <property type="component" value="Unassembled WGS sequence"/>
</dbReference>
<dbReference type="PROSITE" id="PS51257">
    <property type="entry name" value="PROKAR_LIPOPROTEIN"/>
    <property type="match status" value="1"/>
</dbReference>
<sequence>MGINKRFLAGLVGASLVIGGCSHFASGKDEVVEDADSRSGLEAGGGEQDVTSSNTNSDKQNAYEKENFVRVQDYTGEGYELRDANQEIEKAARAASEQIENAVSAFFMKKYKTEITVTNIVGARDAATVYVESVADPHFYTYAIVPYDFSTGTMRTDDVWTQEGQVEIALYGWLYAKAYPEQFTKLNQFLEGFVNSNPVTGLTAEAVSKVKGSGFSNVYYLVSPFGLAFEDALKLYLKNPQVSVEQIRQVLEETGYDAKHVSFGITLYMEEEAAPDPDIIDSLSSGINELTGIPIGAYSLNLNDNYIDKRRASGNKENSIDLTWPNEIIKE</sequence>
<reference evidence="3" key="1">
    <citation type="journal article" date="2019" name="Int. J. Syst. Evol. Microbiol.">
        <title>The Global Catalogue of Microorganisms (GCM) 10K type strain sequencing project: providing services to taxonomists for standard genome sequencing and annotation.</title>
        <authorList>
            <consortium name="The Broad Institute Genomics Platform"/>
            <consortium name="The Broad Institute Genome Sequencing Center for Infectious Disease"/>
            <person name="Wu L."/>
            <person name="Ma J."/>
        </authorList>
    </citation>
    <scope>NUCLEOTIDE SEQUENCE [LARGE SCALE GENOMIC DNA]</scope>
    <source>
        <strain evidence="3">JCM 4738</strain>
    </source>
</reference>
<name>A0ABW2NCM2_9BACL</name>
<dbReference type="RefSeq" id="WP_157296235.1">
    <property type="nucleotide sequence ID" value="NZ_JBHTCT010000005.1"/>
</dbReference>
<protein>
    <submittedName>
        <fullName evidence="2">DUF1672 family protein</fullName>
    </submittedName>
</protein>
<evidence type="ECO:0000256" key="1">
    <source>
        <dbReference type="SAM" id="MobiDB-lite"/>
    </source>
</evidence>